<dbReference type="FunFam" id="2.30.30.30:FF:000001">
    <property type="entry name" value="50S ribosomal protein L2"/>
    <property type="match status" value="1"/>
</dbReference>
<dbReference type="SMART" id="SM01383">
    <property type="entry name" value="Ribosomal_L2"/>
    <property type="match status" value="1"/>
</dbReference>
<keyword evidence="2 9" id="KW-0689">Ribosomal protein</keyword>
<feature type="domain" description="Large ribosomal subunit protein uL2 RNA-binding" evidence="8">
    <location>
        <begin position="17"/>
        <end position="92"/>
    </location>
</feature>
<dbReference type="FunFam" id="4.10.950.10:FF:000001">
    <property type="entry name" value="50S ribosomal protein L2"/>
    <property type="match status" value="1"/>
</dbReference>
<proteinExistence type="inferred from homology"/>
<dbReference type="InterPro" id="IPR002171">
    <property type="entry name" value="Ribosomal_uL2"/>
</dbReference>
<dbReference type="GO" id="GO:0003723">
    <property type="term" value="F:RNA binding"/>
    <property type="evidence" value="ECO:0007669"/>
    <property type="project" value="InterPro"/>
</dbReference>
<dbReference type="Gene3D" id="2.40.50.140">
    <property type="entry name" value="Nucleic acid-binding proteins"/>
    <property type="match status" value="1"/>
</dbReference>
<dbReference type="PANTHER" id="PTHR13691">
    <property type="entry name" value="RIBOSOMAL PROTEIN L2"/>
    <property type="match status" value="1"/>
</dbReference>
<evidence type="ECO:0000256" key="5">
    <source>
        <dbReference type="ARBA" id="ARBA00035459"/>
    </source>
</evidence>
<dbReference type="Gene3D" id="4.10.950.10">
    <property type="entry name" value="Ribosomal protein L2, domain 3"/>
    <property type="match status" value="1"/>
</dbReference>
<dbReference type="SMART" id="SM01382">
    <property type="entry name" value="Ribosomal_L2_C"/>
    <property type="match status" value="1"/>
</dbReference>
<dbReference type="Pfam" id="PF00181">
    <property type="entry name" value="Ribosomal_L2_N"/>
    <property type="match status" value="1"/>
</dbReference>
<name>A0A0G1KPW8_9BACT</name>
<comment type="similarity">
    <text evidence="1">Belongs to the universal ribosomal protein uL2 family.</text>
</comment>
<dbReference type="GO" id="GO:0016740">
    <property type="term" value="F:transferase activity"/>
    <property type="evidence" value="ECO:0007669"/>
    <property type="project" value="InterPro"/>
</dbReference>
<gene>
    <name evidence="9" type="ORF">UW84_C0024G0009</name>
</gene>
<dbReference type="InterPro" id="IPR014722">
    <property type="entry name" value="Rib_uL2_dom2"/>
</dbReference>
<evidence type="ECO:0000259" key="8">
    <source>
        <dbReference type="SMART" id="SM01383"/>
    </source>
</evidence>
<evidence type="ECO:0000313" key="10">
    <source>
        <dbReference type="Proteomes" id="UP000034797"/>
    </source>
</evidence>
<evidence type="ECO:0000256" key="3">
    <source>
        <dbReference type="ARBA" id="ARBA00023274"/>
    </source>
</evidence>
<reference evidence="9 10" key="1">
    <citation type="journal article" date="2015" name="Nature">
        <title>rRNA introns, odd ribosomes, and small enigmatic genomes across a large radiation of phyla.</title>
        <authorList>
            <person name="Brown C.T."/>
            <person name="Hug L.A."/>
            <person name="Thomas B.C."/>
            <person name="Sharon I."/>
            <person name="Castelle C.J."/>
            <person name="Singh A."/>
            <person name="Wilkins M.J."/>
            <person name="Williams K.H."/>
            <person name="Banfield J.F."/>
        </authorList>
    </citation>
    <scope>NUCLEOTIDE SEQUENCE [LARGE SCALE GENOMIC DNA]</scope>
</reference>
<dbReference type="InterPro" id="IPR022669">
    <property type="entry name" value="Ribosomal_uL2_C"/>
</dbReference>
<evidence type="ECO:0000256" key="1">
    <source>
        <dbReference type="ARBA" id="ARBA00005636"/>
    </source>
</evidence>
<dbReference type="InterPro" id="IPR005880">
    <property type="entry name" value="Ribosomal_uL2_bac/org-type"/>
</dbReference>
<dbReference type="InterPro" id="IPR008991">
    <property type="entry name" value="Translation_prot_SH3-like_sf"/>
</dbReference>
<dbReference type="SUPFAM" id="SSF50104">
    <property type="entry name" value="Translation proteins SH3-like domain"/>
    <property type="match status" value="1"/>
</dbReference>
<keyword evidence="3" id="KW-0687">Ribonucleoprotein</keyword>
<dbReference type="NCBIfam" id="TIGR01171">
    <property type="entry name" value="rplB_bact"/>
    <property type="match status" value="1"/>
</dbReference>
<dbReference type="PANTHER" id="PTHR13691:SF5">
    <property type="entry name" value="LARGE RIBOSOMAL SUBUNIT PROTEIN UL2M"/>
    <property type="match status" value="1"/>
</dbReference>
<dbReference type="Proteomes" id="UP000034797">
    <property type="component" value="Unassembled WGS sequence"/>
</dbReference>
<dbReference type="PATRIC" id="fig|1618380.3.peg.430"/>
<protein>
    <recommendedName>
        <fullName evidence="4">Large ribosomal subunit protein uL2</fullName>
    </recommendedName>
    <alternativeName>
        <fullName evidence="5">50S ribosomal protein L2</fullName>
    </alternativeName>
</protein>
<dbReference type="InterPro" id="IPR014726">
    <property type="entry name" value="Ribosomal_uL2_dom3"/>
</dbReference>
<feature type="compositionally biased region" description="Basic residues" evidence="6">
    <location>
        <begin position="228"/>
        <end position="251"/>
    </location>
</feature>
<dbReference type="PIRSF" id="PIRSF002158">
    <property type="entry name" value="Ribosomal_L2"/>
    <property type="match status" value="1"/>
</dbReference>
<dbReference type="SUPFAM" id="SSF50249">
    <property type="entry name" value="Nucleic acid-binding proteins"/>
    <property type="match status" value="1"/>
</dbReference>
<dbReference type="GO" id="GO:0002181">
    <property type="term" value="P:cytoplasmic translation"/>
    <property type="evidence" value="ECO:0007669"/>
    <property type="project" value="TreeGrafter"/>
</dbReference>
<evidence type="ECO:0000313" key="9">
    <source>
        <dbReference type="EMBL" id="KKT85686.1"/>
    </source>
</evidence>
<dbReference type="AlphaFoldDB" id="A0A0G1KPW8"/>
<feature type="region of interest" description="Disordered" evidence="6">
    <location>
        <begin position="195"/>
        <end position="251"/>
    </location>
</feature>
<evidence type="ECO:0000256" key="4">
    <source>
        <dbReference type="ARBA" id="ARBA00035242"/>
    </source>
</evidence>
<evidence type="ECO:0000256" key="2">
    <source>
        <dbReference type="ARBA" id="ARBA00022980"/>
    </source>
</evidence>
<dbReference type="Pfam" id="PF03947">
    <property type="entry name" value="Ribosomal_L2_C"/>
    <property type="match status" value="1"/>
</dbReference>
<feature type="domain" description="Large ribosomal subunit protein uL2 C-terminal" evidence="7">
    <location>
        <begin position="98"/>
        <end position="227"/>
    </location>
</feature>
<dbReference type="EMBL" id="LCJW01000024">
    <property type="protein sequence ID" value="KKT85686.1"/>
    <property type="molecule type" value="Genomic_DNA"/>
</dbReference>
<sequence>MKTIPKKLIKLNPKSSGRNSSGKITVRHQGGREKRFLRHIDWKRNLALTARVESIQYDPNRTSDIALLVYVSGIKDYILAPQGLKVGDTVISSEAAEIKVGNCLPLKNIPIGIEIHNLEIVPGKGAQMVRSAGNTATVQSKEGNVVVVKLPSGEIRQFDGTCKATIGALSNPHHKEEILGKAGRKRHMGVRPTVRGVAQDPRSHPHGGGEGRSGIGMKSPKSPWGKRTLGKRTRDRKKYSNKLIIKRRYVK</sequence>
<accession>A0A0G1KPW8</accession>
<evidence type="ECO:0000259" key="7">
    <source>
        <dbReference type="SMART" id="SM01382"/>
    </source>
</evidence>
<organism evidence="9 10">
    <name type="scientific">Candidatus Collierbacteria bacterium GW2011_GWA2_44_99</name>
    <dbReference type="NCBI Taxonomy" id="1618380"/>
    <lineage>
        <taxon>Bacteria</taxon>
        <taxon>Candidatus Collieribacteriota</taxon>
    </lineage>
</organism>
<dbReference type="Gene3D" id="2.30.30.30">
    <property type="match status" value="1"/>
</dbReference>
<comment type="caution">
    <text evidence="9">The sequence shown here is derived from an EMBL/GenBank/DDBJ whole genome shotgun (WGS) entry which is preliminary data.</text>
</comment>
<dbReference type="InterPro" id="IPR022666">
    <property type="entry name" value="Ribosomal_uL2_RNA-bd_dom"/>
</dbReference>
<dbReference type="InterPro" id="IPR012340">
    <property type="entry name" value="NA-bd_OB-fold"/>
</dbReference>
<dbReference type="GO" id="GO:0003735">
    <property type="term" value="F:structural constituent of ribosome"/>
    <property type="evidence" value="ECO:0007669"/>
    <property type="project" value="InterPro"/>
</dbReference>
<evidence type="ECO:0000256" key="6">
    <source>
        <dbReference type="SAM" id="MobiDB-lite"/>
    </source>
</evidence>
<dbReference type="GO" id="GO:0015934">
    <property type="term" value="C:large ribosomal subunit"/>
    <property type="evidence" value="ECO:0007669"/>
    <property type="project" value="InterPro"/>
</dbReference>